<keyword evidence="8" id="KW-1185">Reference proteome</keyword>
<comment type="subcellular location">
    <subcellularLocation>
        <location evidence="1">Membrane</location>
        <topology evidence="1">Multi-pass membrane protein</topology>
    </subcellularLocation>
</comment>
<evidence type="ECO:0000313" key="8">
    <source>
        <dbReference type="Proteomes" id="UP001652625"/>
    </source>
</evidence>
<keyword evidence="3 7" id="KW-0812">Transmembrane</keyword>
<feature type="region of interest" description="Disordered" evidence="6">
    <location>
        <begin position="1"/>
        <end position="21"/>
    </location>
</feature>
<evidence type="ECO:0000256" key="4">
    <source>
        <dbReference type="ARBA" id="ARBA00022989"/>
    </source>
</evidence>
<evidence type="ECO:0000256" key="6">
    <source>
        <dbReference type="SAM" id="MobiDB-lite"/>
    </source>
</evidence>
<evidence type="ECO:0000256" key="7">
    <source>
        <dbReference type="SAM" id="Phobius"/>
    </source>
</evidence>
<accession>A0ABM4D2U7</accession>
<feature type="transmembrane region" description="Helical" evidence="7">
    <location>
        <begin position="108"/>
        <end position="134"/>
    </location>
</feature>
<gene>
    <name evidence="9" type="primary">LOC100210542</name>
</gene>
<dbReference type="PANTHER" id="PTHR12703:SF4">
    <property type="entry name" value="TRANSMEMBRANE PROTEIN 33"/>
    <property type="match status" value="1"/>
</dbReference>
<feature type="transmembrane region" description="Helical" evidence="7">
    <location>
        <begin position="182"/>
        <end position="206"/>
    </location>
</feature>
<comment type="similarity">
    <text evidence="2">Belongs to the PER33/POM33 family.</text>
</comment>
<dbReference type="RefSeq" id="XP_065668572.1">
    <property type="nucleotide sequence ID" value="XM_065812500.1"/>
</dbReference>
<dbReference type="GeneID" id="100210542"/>
<protein>
    <submittedName>
        <fullName evidence="9">Transmembrane protein 33 isoform X2</fullName>
    </submittedName>
</protein>
<organism evidence="8 9">
    <name type="scientific">Hydra vulgaris</name>
    <name type="common">Hydra</name>
    <name type="synonym">Hydra attenuata</name>
    <dbReference type="NCBI Taxonomy" id="6087"/>
    <lineage>
        <taxon>Eukaryota</taxon>
        <taxon>Metazoa</taxon>
        <taxon>Cnidaria</taxon>
        <taxon>Hydrozoa</taxon>
        <taxon>Hydroidolina</taxon>
        <taxon>Anthoathecata</taxon>
        <taxon>Aplanulata</taxon>
        <taxon>Hydridae</taxon>
        <taxon>Hydra</taxon>
    </lineage>
</organism>
<dbReference type="Proteomes" id="UP001652625">
    <property type="component" value="Chromosome 12"/>
</dbReference>
<reference evidence="9" key="1">
    <citation type="submission" date="2025-08" db="UniProtKB">
        <authorList>
            <consortium name="RefSeq"/>
        </authorList>
    </citation>
    <scope>IDENTIFICATION</scope>
</reference>
<evidence type="ECO:0000313" key="9">
    <source>
        <dbReference type="RefSeq" id="XP_065668572.1"/>
    </source>
</evidence>
<evidence type="ECO:0000256" key="2">
    <source>
        <dbReference type="ARBA" id="ARBA00007322"/>
    </source>
</evidence>
<sequence length="264" mass="30190">MEDSSNTTQTRSTSNTNSNQNEQHQSIQGFLIANRIDSILWLIRLYIIFSSLIFFVPLFGTDLGASSYKKVLIGSAAISALRLHQRLPRIQLTIQFAKDLLLQDSFHYLIYSVLFLTANSTSMVLLPILLFAVMHATSYTQKVLNINRSSSFLALKLRQLINKIDQPETQQQLLQFIATIEIMVFFTTILMAFSGQGTILTPLFYYRFLQLRYTSRRNPYSRLVFSQFRLGIEQLACHPKCPSIVRRVLYGVVSIANRLSPSYA</sequence>
<dbReference type="InterPro" id="IPR051645">
    <property type="entry name" value="PER33/POM33_regulator"/>
</dbReference>
<evidence type="ECO:0000256" key="1">
    <source>
        <dbReference type="ARBA" id="ARBA00004141"/>
    </source>
</evidence>
<name>A0ABM4D2U7_HYDVU</name>
<dbReference type="PANTHER" id="PTHR12703">
    <property type="entry name" value="TRANSMEMBRANE PROTEIN 33"/>
    <property type="match status" value="1"/>
</dbReference>
<keyword evidence="4 7" id="KW-1133">Transmembrane helix</keyword>
<dbReference type="InterPro" id="IPR005344">
    <property type="entry name" value="TMEM33/Pom33"/>
</dbReference>
<evidence type="ECO:0000256" key="3">
    <source>
        <dbReference type="ARBA" id="ARBA00022692"/>
    </source>
</evidence>
<keyword evidence="5 7" id="KW-0472">Membrane</keyword>
<evidence type="ECO:0000256" key="5">
    <source>
        <dbReference type="ARBA" id="ARBA00023136"/>
    </source>
</evidence>
<proteinExistence type="inferred from homology"/>
<dbReference type="Pfam" id="PF03661">
    <property type="entry name" value="TMEM33_Pom33"/>
    <property type="match status" value="1"/>
</dbReference>
<feature type="transmembrane region" description="Helical" evidence="7">
    <location>
        <begin position="39"/>
        <end position="60"/>
    </location>
</feature>